<accession>A7GPG4</accession>
<gene>
    <name evidence="1" type="ordered locus">Bcer98_1720</name>
</gene>
<reference evidence="1 2" key="1">
    <citation type="journal article" date="2008" name="Chem. Biol. Interact.">
        <title>Extending the Bacillus cereus group genomics to putative food-borne pathogens of different toxicity.</title>
        <authorList>
            <person name="Lapidus A."/>
            <person name="Goltsman E."/>
            <person name="Auger S."/>
            <person name="Galleron N."/>
            <person name="Segurens B."/>
            <person name="Dossat C."/>
            <person name="Land M.L."/>
            <person name="Broussolle V."/>
            <person name="Brillard J."/>
            <person name="Guinebretiere M.H."/>
            <person name="Sanchis V."/>
            <person name="Nguen-The C."/>
            <person name="Lereclus D."/>
            <person name="Richardson P."/>
            <person name="Wincker P."/>
            <person name="Weissenbach J."/>
            <person name="Ehrlich S.D."/>
            <person name="Sorokin A."/>
        </authorList>
    </citation>
    <scope>NUCLEOTIDE SEQUENCE [LARGE SCALE GENOMIC DNA]</scope>
    <source>
        <strain evidence="2">DSM 22905 / CIP 110041 / 391-98 / NVH 391-98</strain>
    </source>
</reference>
<dbReference type="Proteomes" id="UP000002300">
    <property type="component" value="Chromosome"/>
</dbReference>
<sequence>MNKMKLINEWIYAGHNRKGADDMNDVIIKVDLTNPKSSRLIAFIHAYKVTLLEEAFCPNKIELFSNEVAILSAIKTAHITKVFIREGLEAFFYDTGVLLVKQNHKRNTNESITLHFDQIRKIQNEMEKLRSM</sequence>
<name>A7GPG4_BACCN</name>
<dbReference type="EMBL" id="CP000764">
    <property type="protein sequence ID" value="ABS22022.1"/>
    <property type="molecule type" value="Genomic_DNA"/>
</dbReference>
<proteinExistence type="predicted"/>
<dbReference type="KEGG" id="bcy:Bcer98_1720"/>
<evidence type="ECO:0000313" key="1">
    <source>
        <dbReference type="EMBL" id="ABS22022.1"/>
    </source>
</evidence>
<dbReference type="HOGENOM" id="CLU_2153164_0_0_9"/>
<dbReference type="AlphaFoldDB" id="A7GPG4"/>
<keyword evidence="2" id="KW-1185">Reference proteome</keyword>
<protein>
    <submittedName>
        <fullName evidence="1">Uncharacterized protein</fullName>
    </submittedName>
</protein>
<evidence type="ECO:0000313" key="2">
    <source>
        <dbReference type="Proteomes" id="UP000002300"/>
    </source>
</evidence>
<organism evidence="1 2">
    <name type="scientific">Bacillus cytotoxicus (strain DSM 22905 / CIP 110041 / 391-98 / NVH 391-98)</name>
    <dbReference type="NCBI Taxonomy" id="315749"/>
    <lineage>
        <taxon>Bacteria</taxon>
        <taxon>Bacillati</taxon>
        <taxon>Bacillota</taxon>
        <taxon>Bacilli</taxon>
        <taxon>Bacillales</taxon>
        <taxon>Bacillaceae</taxon>
        <taxon>Bacillus</taxon>
        <taxon>Bacillus cereus group</taxon>
    </lineage>
</organism>